<evidence type="ECO:0000313" key="5">
    <source>
        <dbReference type="EMBL" id="GAG11231.1"/>
    </source>
</evidence>
<name>X0WEU6_9ZZZZ</name>
<feature type="domain" description="CoA-binding" evidence="4">
    <location>
        <begin position="1"/>
        <end position="63"/>
    </location>
</feature>
<keyword evidence="2" id="KW-0547">Nucleotide-binding</keyword>
<dbReference type="Gene3D" id="3.40.50.720">
    <property type="entry name" value="NAD(P)-binding Rossmann-like Domain"/>
    <property type="match status" value="1"/>
</dbReference>
<evidence type="ECO:0000256" key="2">
    <source>
        <dbReference type="ARBA" id="ARBA00022741"/>
    </source>
</evidence>
<keyword evidence="1" id="KW-0436">Ligase</keyword>
<comment type="caution">
    <text evidence="5">The sequence shown here is derived from an EMBL/GenBank/DDBJ whole genome shotgun (WGS) entry which is preliminary data.</text>
</comment>
<dbReference type="GO" id="GO:0016874">
    <property type="term" value="F:ligase activity"/>
    <property type="evidence" value="ECO:0007669"/>
    <property type="project" value="UniProtKB-KW"/>
</dbReference>
<evidence type="ECO:0000256" key="1">
    <source>
        <dbReference type="ARBA" id="ARBA00022598"/>
    </source>
</evidence>
<feature type="non-terminal residue" evidence="5">
    <location>
        <position position="269"/>
    </location>
</feature>
<accession>X0WEU6</accession>
<dbReference type="InterPro" id="IPR016102">
    <property type="entry name" value="Succinyl-CoA_synth-like"/>
</dbReference>
<dbReference type="InterPro" id="IPR032875">
    <property type="entry name" value="Succ_CoA_lig_flav_dom"/>
</dbReference>
<dbReference type="InterPro" id="IPR036291">
    <property type="entry name" value="NAD(P)-bd_dom_sf"/>
</dbReference>
<dbReference type="SMART" id="SM00881">
    <property type="entry name" value="CoA_binding"/>
    <property type="match status" value="1"/>
</dbReference>
<gene>
    <name evidence="5" type="ORF">S01H1_37277</name>
</gene>
<dbReference type="PANTHER" id="PTHR43334:SF2">
    <property type="entry name" value="ACETATE--COA LIGASE [ADP-FORMING]"/>
    <property type="match status" value="1"/>
</dbReference>
<dbReference type="Pfam" id="PF13607">
    <property type="entry name" value="Succ_CoA_lig"/>
    <property type="match status" value="1"/>
</dbReference>
<reference evidence="5" key="1">
    <citation type="journal article" date="2014" name="Front. Microbiol.">
        <title>High frequency of phylogenetically diverse reductive dehalogenase-homologous genes in deep subseafloor sedimentary metagenomes.</title>
        <authorList>
            <person name="Kawai M."/>
            <person name="Futagami T."/>
            <person name="Toyoda A."/>
            <person name="Takaki Y."/>
            <person name="Nishi S."/>
            <person name="Hori S."/>
            <person name="Arai W."/>
            <person name="Tsubouchi T."/>
            <person name="Morono Y."/>
            <person name="Uchiyama I."/>
            <person name="Ito T."/>
            <person name="Fujiyama A."/>
            <person name="Inagaki F."/>
            <person name="Takami H."/>
        </authorList>
    </citation>
    <scope>NUCLEOTIDE SEQUENCE</scope>
    <source>
        <strain evidence="5">Expedition CK06-06</strain>
    </source>
</reference>
<organism evidence="5">
    <name type="scientific">marine sediment metagenome</name>
    <dbReference type="NCBI Taxonomy" id="412755"/>
    <lineage>
        <taxon>unclassified sequences</taxon>
        <taxon>metagenomes</taxon>
        <taxon>ecological metagenomes</taxon>
    </lineage>
</organism>
<keyword evidence="3" id="KW-0067">ATP-binding</keyword>
<dbReference type="GO" id="GO:0005524">
    <property type="term" value="F:ATP binding"/>
    <property type="evidence" value="ECO:0007669"/>
    <property type="project" value="UniProtKB-KW"/>
</dbReference>
<dbReference type="Gene3D" id="3.40.50.261">
    <property type="entry name" value="Succinyl-CoA synthetase domains"/>
    <property type="match status" value="1"/>
</dbReference>
<evidence type="ECO:0000256" key="3">
    <source>
        <dbReference type="ARBA" id="ARBA00022840"/>
    </source>
</evidence>
<dbReference type="EMBL" id="BARS01023411">
    <property type="protein sequence ID" value="GAG11231.1"/>
    <property type="molecule type" value="Genomic_DNA"/>
</dbReference>
<evidence type="ECO:0000259" key="4">
    <source>
        <dbReference type="SMART" id="SM00881"/>
    </source>
</evidence>
<dbReference type="SUPFAM" id="SSF51735">
    <property type="entry name" value="NAD(P)-binding Rossmann-fold domains"/>
    <property type="match status" value="1"/>
</dbReference>
<dbReference type="SUPFAM" id="SSF52210">
    <property type="entry name" value="Succinyl-CoA synthetase domains"/>
    <property type="match status" value="1"/>
</dbReference>
<dbReference type="InterPro" id="IPR003781">
    <property type="entry name" value="CoA-bd"/>
</dbReference>
<protein>
    <recommendedName>
        <fullName evidence="4">CoA-binding domain-containing protein</fullName>
    </recommendedName>
</protein>
<feature type="non-terminal residue" evidence="5">
    <location>
        <position position="1"/>
    </location>
</feature>
<proteinExistence type="predicted"/>
<dbReference type="Pfam" id="PF13380">
    <property type="entry name" value="CoA_binding_2"/>
    <property type="match status" value="1"/>
</dbReference>
<dbReference type="PANTHER" id="PTHR43334">
    <property type="entry name" value="ACETATE--COA LIGASE [ADP-FORMING]"/>
    <property type="match status" value="1"/>
</dbReference>
<dbReference type="AlphaFoldDB" id="X0WEU6"/>
<sequence length="269" mass="28853">GKIFPVNRRGDQVFGLKIYPSVRDIPEPVDLADVMVPAAFVPGVLEDCLAKGVKGAQIFTSGFAETGEDEGRALERQLQAIAARGIRLIGPNCFGVYCPSSGHTLLPGGDFPRESGPVAFITQSGGYAVEFARLARGHGIRFSKVISYGNACDLNEADFLEYVAQDDETRIVTMYLEGPRGGRRFMRLVAEVARKKPVIIWKAGLTGAGARAVRSHTASLAGEEAIWQALFKQTAAIRVRSLEELADTTTAFLNLPSTTGRRVAVIGGG</sequence>
<dbReference type="InterPro" id="IPR051538">
    <property type="entry name" value="Acyl-CoA_Synth/Transferase"/>
</dbReference>